<name>A0A953LAH4_9BACT</name>
<dbReference type="InterPro" id="IPR011990">
    <property type="entry name" value="TPR-like_helical_dom_sf"/>
</dbReference>
<dbReference type="Proteomes" id="UP000753961">
    <property type="component" value="Unassembled WGS sequence"/>
</dbReference>
<dbReference type="InterPro" id="IPR041662">
    <property type="entry name" value="SusD-like_2"/>
</dbReference>
<feature type="chain" id="PRO_5037234060" evidence="1">
    <location>
        <begin position="23"/>
        <end position="538"/>
    </location>
</feature>
<proteinExistence type="predicted"/>
<dbReference type="SUPFAM" id="SSF48452">
    <property type="entry name" value="TPR-like"/>
    <property type="match status" value="1"/>
</dbReference>
<dbReference type="Pfam" id="PF12771">
    <property type="entry name" value="SusD-like_2"/>
    <property type="match status" value="1"/>
</dbReference>
<dbReference type="AlphaFoldDB" id="A0A953LAH4"/>
<keyword evidence="3" id="KW-1185">Reference proteome</keyword>
<feature type="signal peptide" evidence="1">
    <location>
        <begin position="1"/>
        <end position="22"/>
    </location>
</feature>
<evidence type="ECO:0000313" key="2">
    <source>
        <dbReference type="EMBL" id="MBY5959955.1"/>
    </source>
</evidence>
<accession>A0A953LAH4</accession>
<evidence type="ECO:0000256" key="1">
    <source>
        <dbReference type="SAM" id="SignalP"/>
    </source>
</evidence>
<sequence>MKYLNKLSIVFLALTLGLFVQSCRDLTELNVNPNGVDIEKANANLILSTVLTQTAQTYNNLGYGDAAGVMQHTQKDAWFGGHNSYDWGPENWGHYYNILRNNEKVYEKAVKNDLRFHQGVALVMKSFLFAQITDLWGDAPYTNALNGDEGGNENLLPAYDSQETIYQGILADLEEAAGLLAADKDSYKEIFPAADVIYNGDPAKWQKFANSLRLRYLMRISNKKDVSSEFANIAQSAPIFTSNDDNAYMKYPGSNDASAWPANTVFDGTNGSNFRRIRPAETLVEALRERNDPRIDIWFEPVEIPTQPSTEIPNNTIVDGIRYMHPDTIEKNNMNTNLDYVGLPTQLRLPSGYNLNPTPGQTSQNSFVSYLDDRYRDAGGPLLNARLMSYAEVEFLLAEAAQKGWINGAETHYNNAITASLEEWTVGDQVSAYLAEPNVVYDGTLEQLITQKWIASWTATQEAWFDYRRTGFPDLSTGDLAKRQAIPLRYTYGSNELNFNRQNVSKAIEDLQLTQYSQDEKNSSWSKPWLIAGTGKPY</sequence>
<dbReference type="EMBL" id="JAHVHU010000020">
    <property type="protein sequence ID" value="MBY5959955.1"/>
    <property type="molecule type" value="Genomic_DNA"/>
</dbReference>
<comment type="caution">
    <text evidence="2">The sequence shown here is derived from an EMBL/GenBank/DDBJ whole genome shotgun (WGS) entry which is preliminary data.</text>
</comment>
<organism evidence="2 3">
    <name type="scientific">Membranihabitans marinus</name>
    <dbReference type="NCBI Taxonomy" id="1227546"/>
    <lineage>
        <taxon>Bacteria</taxon>
        <taxon>Pseudomonadati</taxon>
        <taxon>Bacteroidota</taxon>
        <taxon>Saprospiria</taxon>
        <taxon>Saprospirales</taxon>
        <taxon>Saprospiraceae</taxon>
        <taxon>Membranihabitans</taxon>
    </lineage>
</organism>
<evidence type="ECO:0000313" key="3">
    <source>
        <dbReference type="Proteomes" id="UP000753961"/>
    </source>
</evidence>
<dbReference type="Gene3D" id="1.25.40.390">
    <property type="match status" value="1"/>
</dbReference>
<gene>
    <name evidence="2" type="ORF">KUV50_17515</name>
</gene>
<reference evidence="2" key="1">
    <citation type="submission" date="2021-06" db="EMBL/GenBank/DDBJ databases">
        <title>44 bacteria genomes isolated from Dapeng, Shenzhen.</title>
        <authorList>
            <person name="Zheng W."/>
            <person name="Yu S."/>
            <person name="Huang Y."/>
        </authorList>
    </citation>
    <scope>NUCLEOTIDE SEQUENCE</scope>
    <source>
        <strain evidence="2">DP5N28-2</strain>
    </source>
</reference>
<dbReference type="RefSeq" id="WP_222581491.1">
    <property type="nucleotide sequence ID" value="NZ_JAHVHU010000020.1"/>
</dbReference>
<keyword evidence="2" id="KW-0449">Lipoprotein</keyword>
<protein>
    <submittedName>
        <fullName evidence="2">SusD/RagB family nutrient-binding outer membrane lipoprotein</fullName>
    </submittedName>
</protein>
<keyword evidence="1" id="KW-0732">Signal</keyword>
<dbReference type="PROSITE" id="PS51257">
    <property type="entry name" value="PROKAR_LIPOPROTEIN"/>
    <property type="match status" value="1"/>
</dbReference>